<feature type="transmembrane region" description="Helical" evidence="2">
    <location>
        <begin position="471"/>
        <end position="494"/>
    </location>
</feature>
<reference evidence="5" key="1">
    <citation type="submission" date="2025-08" db="UniProtKB">
        <authorList>
            <consortium name="RefSeq"/>
        </authorList>
    </citation>
    <scope>IDENTIFICATION</scope>
</reference>
<proteinExistence type="predicted"/>
<evidence type="ECO:0000256" key="1">
    <source>
        <dbReference type="SAM" id="MobiDB-lite"/>
    </source>
</evidence>
<keyword evidence="3" id="KW-0732">Signal</keyword>
<feature type="region of interest" description="Disordered" evidence="1">
    <location>
        <begin position="68"/>
        <end position="453"/>
    </location>
</feature>
<keyword evidence="4" id="KW-1185">Reference proteome</keyword>
<feature type="chain" id="PRO_5045430320" evidence="3">
    <location>
        <begin position="28"/>
        <end position="535"/>
    </location>
</feature>
<keyword evidence="2" id="KW-1133">Transmembrane helix</keyword>
<dbReference type="Proteomes" id="UP000694888">
    <property type="component" value="Unplaced"/>
</dbReference>
<dbReference type="RefSeq" id="XP_012938689.1">
    <property type="nucleotide sequence ID" value="XM_013083235.2"/>
</dbReference>
<feature type="signal peptide" evidence="3">
    <location>
        <begin position="1"/>
        <end position="27"/>
    </location>
</feature>
<evidence type="ECO:0000313" key="4">
    <source>
        <dbReference type="Proteomes" id="UP000694888"/>
    </source>
</evidence>
<gene>
    <name evidence="5" type="primary">LOC106011940</name>
</gene>
<sequence length="535" mass="54913">MSSYVDTLMTSLLVCVLALTLTCPVRSTTTTIPAAATTETATTTTATTTIAITTATPTHTTDAVVSETGGGDMVPAGNTTDIPRDLSTTTTPRDTLTTTPRYMSSTTASRDLSTSTSRDTPTSTSRDIFTTTPLDTTTSTSRDIFTTTTTSRDRNRPPAPIPAPTQTHVTSHHSAAPHANTSGSQHTAPGRFEPGPTAAGASTVTSSAAAPPPGVRGTTTTTTATSEEAMDTRATSPGVRDITTTTSVSKARGTQVGSPALPLGDPVPTDGWKDTTSSDPLEDASRLHGNATGEGDASRLHGNATGEGDASRLHGNATGEGDASRLHGNDTDWEDAPRLPGNATDVRVGESRDPDAALFNTTVSWNTEGTGSDPRSSRAVNEDLGGSDGMSSDSTTGRRTGVGLGFVVGTRGSSPARGEGGGEDETTTTAGVGGESEGGVKEGEHRGEVRVRESETRGFEVSYSTPAGLRIVGTMVMLGVLAMAGLLLCSCSIYRQWRADRVKGHVGGGKEGEGEVEEMAALTKYSKDGGRGEIG</sequence>
<keyword evidence="2" id="KW-0812">Transmembrane</keyword>
<keyword evidence="2" id="KW-0472">Membrane</keyword>
<evidence type="ECO:0000256" key="2">
    <source>
        <dbReference type="SAM" id="Phobius"/>
    </source>
</evidence>
<accession>A0ABM1A140</accession>
<name>A0ABM1A140_APLCA</name>
<protein>
    <submittedName>
        <fullName evidence="5">Cell wall protein DAN4</fullName>
    </submittedName>
</protein>
<feature type="compositionally biased region" description="Basic and acidic residues" evidence="1">
    <location>
        <begin position="438"/>
        <end position="453"/>
    </location>
</feature>
<feature type="compositionally biased region" description="Polar residues" evidence="1">
    <location>
        <begin position="164"/>
        <end position="187"/>
    </location>
</feature>
<organism evidence="4 5">
    <name type="scientific">Aplysia californica</name>
    <name type="common">California sea hare</name>
    <dbReference type="NCBI Taxonomy" id="6500"/>
    <lineage>
        <taxon>Eukaryota</taxon>
        <taxon>Metazoa</taxon>
        <taxon>Spiralia</taxon>
        <taxon>Lophotrochozoa</taxon>
        <taxon>Mollusca</taxon>
        <taxon>Gastropoda</taxon>
        <taxon>Heterobranchia</taxon>
        <taxon>Euthyneura</taxon>
        <taxon>Tectipleura</taxon>
        <taxon>Aplysiida</taxon>
        <taxon>Aplysioidea</taxon>
        <taxon>Aplysiidae</taxon>
        <taxon>Aplysia</taxon>
    </lineage>
</organism>
<evidence type="ECO:0000256" key="3">
    <source>
        <dbReference type="SAM" id="SignalP"/>
    </source>
</evidence>
<feature type="compositionally biased region" description="Polar residues" evidence="1">
    <location>
        <begin position="359"/>
        <end position="374"/>
    </location>
</feature>
<evidence type="ECO:0000313" key="5">
    <source>
        <dbReference type="RefSeq" id="XP_012938689.1"/>
    </source>
</evidence>
<dbReference type="GeneID" id="106011940"/>
<feature type="compositionally biased region" description="Low complexity" evidence="1">
    <location>
        <begin position="194"/>
        <end position="209"/>
    </location>
</feature>
<feature type="non-terminal residue" evidence="5">
    <location>
        <position position="535"/>
    </location>
</feature>
<feature type="compositionally biased region" description="Low complexity" evidence="1">
    <location>
        <begin position="85"/>
        <end position="150"/>
    </location>
</feature>